<protein>
    <submittedName>
        <fullName evidence="1">Uncharacterized protein</fullName>
    </submittedName>
</protein>
<evidence type="ECO:0000313" key="2">
    <source>
        <dbReference type="Proteomes" id="UP000292580"/>
    </source>
</evidence>
<dbReference type="Proteomes" id="UP000292580">
    <property type="component" value="Unassembled WGS sequence"/>
</dbReference>
<dbReference type="RefSeq" id="WP_130645790.1">
    <property type="nucleotide sequence ID" value="NZ_PGCL01000001.1"/>
</dbReference>
<name>A0A483CQP0_9EURY</name>
<organism evidence="1 2">
    <name type="scientific">Methanofollis fontis</name>
    <dbReference type="NCBI Taxonomy" id="2052832"/>
    <lineage>
        <taxon>Archaea</taxon>
        <taxon>Methanobacteriati</taxon>
        <taxon>Methanobacteriota</taxon>
        <taxon>Stenosarchaea group</taxon>
        <taxon>Methanomicrobia</taxon>
        <taxon>Methanomicrobiales</taxon>
        <taxon>Methanomicrobiaceae</taxon>
        <taxon>Methanofollis</taxon>
    </lineage>
</organism>
<reference evidence="1 2" key="1">
    <citation type="submission" date="2017-11" db="EMBL/GenBank/DDBJ databases">
        <title>Isolation and Characterization of Methanofollis Species from Methane Seep Offshore SW Taiwan.</title>
        <authorList>
            <person name="Teng N.-H."/>
            <person name="Lai M.-C."/>
            <person name="Chen S.-C."/>
        </authorList>
    </citation>
    <scope>NUCLEOTIDE SEQUENCE [LARGE SCALE GENOMIC DNA]</scope>
    <source>
        <strain evidence="1 2">FWC-SCC2</strain>
    </source>
</reference>
<dbReference type="AlphaFoldDB" id="A0A483CQP0"/>
<comment type="caution">
    <text evidence="1">The sequence shown here is derived from an EMBL/GenBank/DDBJ whole genome shotgun (WGS) entry which is preliminary data.</text>
</comment>
<dbReference type="OrthoDB" id="110874at2157"/>
<dbReference type="EMBL" id="PGCL01000001">
    <property type="protein sequence ID" value="TAJ45435.1"/>
    <property type="molecule type" value="Genomic_DNA"/>
</dbReference>
<gene>
    <name evidence="1" type="ORF">CUJ86_01490</name>
</gene>
<sequence>MAESWKKAKAEAESRGLQHVYHDIDAGTYGACRADERQGAFSCGVFTEHRCIHMPASLSAEEMEEKERVFLRENPDWAG</sequence>
<keyword evidence="2" id="KW-1185">Reference proteome</keyword>
<evidence type="ECO:0000313" key="1">
    <source>
        <dbReference type="EMBL" id="TAJ45435.1"/>
    </source>
</evidence>
<proteinExistence type="predicted"/>
<accession>A0A483CQP0</accession>